<dbReference type="PANTHER" id="PTHR30606">
    <property type="entry name" value="LIPID A BIOSYNTHESIS LAUROYL ACYLTRANSFERASE"/>
    <property type="match status" value="1"/>
</dbReference>
<evidence type="ECO:0008006" key="9">
    <source>
        <dbReference type="Google" id="ProtNLM"/>
    </source>
</evidence>
<dbReference type="GO" id="GO:0005886">
    <property type="term" value="C:plasma membrane"/>
    <property type="evidence" value="ECO:0007669"/>
    <property type="project" value="UniProtKB-SubCell"/>
</dbReference>
<evidence type="ECO:0000256" key="6">
    <source>
        <dbReference type="ARBA" id="ARBA00023315"/>
    </source>
</evidence>
<name>A0A3A1YHU8_9GAMM</name>
<proteinExistence type="predicted"/>
<evidence type="ECO:0000256" key="5">
    <source>
        <dbReference type="ARBA" id="ARBA00023136"/>
    </source>
</evidence>
<evidence type="ECO:0000313" key="8">
    <source>
        <dbReference type="Proteomes" id="UP000265964"/>
    </source>
</evidence>
<keyword evidence="5" id="KW-0472">Membrane</keyword>
<evidence type="ECO:0000313" key="7">
    <source>
        <dbReference type="EMBL" id="RIY36829.1"/>
    </source>
</evidence>
<dbReference type="GO" id="GO:0016746">
    <property type="term" value="F:acyltransferase activity"/>
    <property type="evidence" value="ECO:0007669"/>
    <property type="project" value="UniProtKB-KW"/>
</dbReference>
<comment type="caution">
    <text evidence="7">The sequence shown here is derived from an EMBL/GenBank/DDBJ whole genome shotgun (WGS) entry which is preliminary data.</text>
</comment>
<keyword evidence="3" id="KW-0997">Cell inner membrane</keyword>
<dbReference type="RefSeq" id="WP_119534337.1">
    <property type="nucleotide sequence ID" value="NZ_NRJF01000053.1"/>
</dbReference>
<dbReference type="EMBL" id="NRJF01000053">
    <property type="protein sequence ID" value="RIY36829.1"/>
    <property type="molecule type" value="Genomic_DNA"/>
</dbReference>
<comment type="subcellular location">
    <subcellularLocation>
        <location evidence="1">Cell inner membrane</location>
    </subcellularLocation>
</comment>
<keyword evidence="4" id="KW-0808">Transferase</keyword>
<organism evidence="7 8">
    <name type="scientific">Psittacicella gerlachiana</name>
    <dbReference type="NCBI Taxonomy" id="2028574"/>
    <lineage>
        <taxon>Bacteria</taxon>
        <taxon>Pseudomonadati</taxon>
        <taxon>Pseudomonadota</taxon>
        <taxon>Gammaproteobacteria</taxon>
        <taxon>Pasteurellales</taxon>
        <taxon>Psittacicellaceae</taxon>
        <taxon>Psittacicella</taxon>
    </lineage>
</organism>
<dbReference type="PANTHER" id="PTHR30606:SF10">
    <property type="entry name" value="PHOSPHATIDYLINOSITOL MANNOSIDE ACYLTRANSFERASE"/>
    <property type="match status" value="1"/>
</dbReference>
<evidence type="ECO:0000256" key="4">
    <source>
        <dbReference type="ARBA" id="ARBA00022679"/>
    </source>
</evidence>
<dbReference type="AlphaFoldDB" id="A0A3A1YHU8"/>
<accession>A0A3A1YHU8</accession>
<dbReference type="Pfam" id="PF03279">
    <property type="entry name" value="Lip_A_acyltrans"/>
    <property type="match status" value="1"/>
</dbReference>
<dbReference type="CDD" id="cd07984">
    <property type="entry name" value="LPLAT_LABLAT-like"/>
    <property type="match status" value="1"/>
</dbReference>
<dbReference type="GO" id="GO:0009247">
    <property type="term" value="P:glycolipid biosynthetic process"/>
    <property type="evidence" value="ECO:0007669"/>
    <property type="project" value="UniProtKB-ARBA"/>
</dbReference>
<keyword evidence="6" id="KW-0012">Acyltransferase</keyword>
<reference evidence="7 8" key="1">
    <citation type="submission" date="2017-08" db="EMBL/GenBank/DDBJ databases">
        <title>Reclassification of Bisgaard taxon 37 and 44.</title>
        <authorList>
            <person name="Christensen H."/>
        </authorList>
    </citation>
    <scope>NUCLEOTIDE SEQUENCE [LARGE SCALE GENOMIC DNA]</scope>
    <source>
        <strain evidence="7 8">EEAB3T1</strain>
    </source>
</reference>
<dbReference type="InterPro" id="IPR004960">
    <property type="entry name" value="LipA_acyltrans"/>
</dbReference>
<evidence type="ECO:0000256" key="3">
    <source>
        <dbReference type="ARBA" id="ARBA00022519"/>
    </source>
</evidence>
<gene>
    <name evidence="7" type="ORF">CKF59_02120</name>
</gene>
<dbReference type="Proteomes" id="UP000265964">
    <property type="component" value="Unassembled WGS sequence"/>
</dbReference>
<evidence type="ECO:0000256" key="2">
    <source>
        <dbReference type="ARBA" id="ARBA00022475"/>
    </source>
</evidence>
<keyword evidence="2" id="KW-1003">Cell membrane</keyword>
<sequence length="304" mass="36317">MNWKQQEKGNHFFLYLSKLITKYLPRFLVRWCTLGVVSFYYWRDRKQGSSTKYFELLQTTYPEIKLPKNARFQQYLNFGTSIAERFSLWQGSKVTSKFTLHDPAKLFEQIKNPPQNTRGQILFFSHLGDIQICQAFLQQENLPNFKLNILMNVQNSKKFNQTLKQTQKSTQVIQHFPIENLDPQTMFELEKRIAQGQWLAISADRLGDNLEKVQSIEFLGQEARFPTGPWLLANLLQAPINTIFCFKEKQGYSLYLEPLAPILQAKRKQREQEINKYLQLYVKRLENFCRQYPTMWFNFYDFWK</sequence>
<keyword evidence="8" id="KW-1185">Reference proteome</keyword>
<protein>
    <recommendedName>
        <fullName evidence="9">LPLAT superfamily acyltransferase</fullName>
    </recommendedName>
</protein>
<evidence type="ECO:0000256" key="1">
    <source>
        <dbReference type="ARBA" id="ARBA00004533"/>
    </source>
</evidence>
<dbReference type="OrthoDB" id="9808633at2"/>